<dbReference type="PROSITE" id="PS50043">
    <property type="entry name" value="HTH_LUXR_2"/>
    <property type="match status" value="1"/>
</dbReference>
<sequence>MLVGRDPELAALSAALDAARGGEGRVVMVGGEPGIGKTRLVTELTKLAAARDVPVLLGRTLQEETAPALWPWWEALAGRPELDLLREVGEDRVQRMLAFASVLASLSASAAQGLVVILEDLQWADEATLTLFCQGAGKPGLLLVGTHRPAPALRETLTTLDRTGAVTRISPRAWQAGEVAEAAASAHPTWHPMLLRASGGNPLFVVELLTALEHAGIAGKAAPEEGSWPFGIPETLAAITSARVAELSPAAQRAVAIAGVLGTDCGHAEIAALGEDPETALAALEEATAAGLLTLVDDMPAKFGFTHALLREAVYTHLPVQQRLAWHRRAAEAMEANGLAGESAAHRLRSATDDASRALAVAACRRAAADAVRLAPDRAVTILEAALALPGIADEERCELLLSTAEAEYGGGRIDAALARCGAAMDLATRPDQWVRAALIVHGVGGPANLDLLGLCDRALAMLPEDAVACRARVVAQRALAASEALSFAEVIEGSEEALRLAESSGDALALADAFRARQHAISGTEGLRERLDLARRMIALPEPEDAELWGRLWRIDASCELGTFAVVDVELAALKVLAERIRWPLAHWHLHRLSAMRALVAGRFADAAAAADQALDWAKRTEDWSAIGVDTAFRVEMLLLQGRHDEIVDAVRAARPVVRLPIFWSSVGRFFADMGDLVAARENFEDLRPVLGSLDRDGRWLATVAYSADLAASLGERDAMELCLELLLPHTGLCIAGGSGAVLCIGSVSRVVGLLSAALGCLDEADRHFTDAVALEDRVGALPYRTLSEIGLANVLRERGARGDLTRATGYAERALATAERIGMRPAARQAKELLAELRKDHSIKLTPREREVLALLADGRSNREMAGELVLSERTVETHVANVLGKLGLANRTQAAAWAATHGLT</sequence>
<dbReference type="InterPro" id="IPR041664">
    <property type="entry name" value="AAA_16"/>
</dbReference>
<dbReference type="PANTHER" id="PTHR16305">
    <property type="entry name" value="TESTICULAR SOLUBLE ADENYLYL CYCLASE"/>
    <property type="match status" value="1"/>
</dbReference>
<dbReference type="Pfam" id="PF13191">
    <property type="entry name" value="AAA_16"/>
    <property type="match status" value="1"/>
</dbReference>
<dbReference type="Pfam" id="PF00196">
    <property type="entry name" value="GerE"/>
    <property type="match status" value="1"/>
</dbReference>
<name>A0A1H3EFK6_9PSEU</name>
<dbReference type="GO" id="GO:0004016">
    <property type="term" value="F:adenylate cyclase activity"/>
    <property type="evidence" value="ECO:0007669"/>
    <property type="project" value="TreeGrafter"/>
</dbReference>
<accession>A0A1H3EFK6</accession>
<dbReference type="Gene3D" id="1.10.10.10">
    <property type="entry name" value="Winged helix-like DNA-binding domain superfamily/Winged helix DNA-binding domain"/>
    <property type="match status" value="1"/>
</dbReference>
<proteinExistence type="predicted"/>
<dbReference type="Proteomes" id="UP000199515">
    <property type="component" value="Unassembled WGS sequence"/>
</dbReference>
<feature type="domain" description="HTH luxR-type" evidence="3">
    <location>
        <begin position="840"/>
        <end position="905"/>
    </location>
</feature>
<dbReference type="CDD" id="cd06170">
    <property type="entry name" value="LuxR_C_like"/>
    <property type="match status" value="1"/>
</dbReference>
<keyword evidence="5" id="KW-1185">Reference proteome</keyword>
<dbReference type="OrthoDB" id="3543649at2"/>
<dbReference type="InterPro" id="IPR036388">
    <property type="entry name" value="WH-like_DNA-bd_sf"/>
</dbReference>
<dbReference type="GO" id="GO:0006355">
    <property type="term" value="P:regulation of DNA-templated transcription"/>
    <property type="evidence" value="ECO:0007669"/>
    <property type="project" value="InterPro"/>
</dbReference>
<dbReference type="SMART" id="SM00421">
    <property type="entry name" value="HTH_LUXR"/>
    <property type="match status" value="1"/>
</dbReference>
<dbReference type="InterPro" id="IPR000792">
    <property type="entry name" value="Tscrpt_reg_LuxR_C"/>
</dbReference>
<dbReference type="AlphaFoldDB" id="A0A1H3EFK6"/>
<gene>
    <name evidence="4" type="ORF">SAMN05421504_103765</name>
</gene>
<dbReference type="STRING" id="589385.SAMN05421504_103765"/>
<evidence type="ECO:0000256" key="1">
    <source>
        <dbReference type="ARBA" id="ARBA00022741"/>
    </source>
</evidence>
<dbReference type="PANTHER" id="PTHR16305:SF35">
    <property type="entry name" value="TRANSCRIPTIONAL ACTIVATOR DOMAIN"/>
    <property type="match status" value="1"/>
</dbReference>
<dbReference type="GO" id="GO:0005524">
    <property type="term" value="F:ATP binding"/>
    <property type="evidence" value="ECO:0007669"/>
    <property type="project" value="UniProtKB-KW"/>
</dbReference>
<organism evidence="4 5">
    <name type="scientific">Amycolatopsis xylanica</name>
    <dbReference type="NCBI Taxonomy" id="589385"/>
    <lineage>
        <taxon>Bacteria</taxon>
        <taxon>Bacillati</taxon>
        <taxon>Actinomycetota</taxon>
        <taxon>Actinomycetes</taxon>
        <taxon>Pseudonocardiales</taxon>
        <taxon>Pseudonocardiaceae</taxon>
        <taxon>Amycolatopsis</taxon>
    </lineage>
</organism>
<dbReference type="RefSeq" id="WP_091289858.1">
    <property type="nucleotide sequence ID" value="NZ_FNON01000003.1"/>
</dbReference>
<evidence type="ECO:0000313" key="5">
    <source>
        <dbReference type="Proteomes" id="UP000199515"/>
    </source>
</evidence>
<dbReference type="InterPro" id="IPR027417">
    <property type="entry name" value="P-loop_NTPase"/>
</dbReference>
<dbReference type="GO" id="GO:0003677">
    <property type="term" value="F:DNA binding"/>
    <property type="evidence" value="ECO:0007669"/>
    <property type="project" value="InterPro"/>
</dbReference>
<protein>
    <submittedName>
        <fullName evidence="4">Regulatory protein, luxR family</fullName>
    </submittedName>
</protein>
<evidence type="ECO:0000313" key="4">
    <source>
        <dbReference type="EMBL" id="SDX76699.1"/>
    </source>
</evidence>
<evidence type="ECO:0000256" key="2">
    <source>
        <dbReference type="ARBA" id="ARBA00022840"/>
    </source>
</evidence>
<reference evidence="4 5" key="1">
    <citation type="submission" date="2016-10" db="EMBL/GenBank/DDBJ databases">
        <authorList>
            <person name="de Groot N.N."/>
        </authorList>
    </citation>
    <scope>NUCLEOTIDE SEQUENCE [LARGE SCALE GENOMIC DNA]</scope>
    <source>
        <strain evidence="4 5">CPCC 202699</strain>
    </source>
</reference>
<dbReference type="GO" id="GO:0005737">
    <property type="term" value="C:cytoplasm"/>
    <property type="evidence" value="ECO:0007669"/>
    <property type="project" value="TreeGrafter"/>
</dbReference>
<evidence type="ECO:0000259" key="3">
    <source>
        <dbReference type="PROSITE" id="PS50043"/>
    </source>
</evidence>
<dbReference type="EMBL" id="FNON01000003">
    <property type="protein sequence ID" value="SDX76699.1"/>
    <property type="molecule type" value="Genomic_DNA"/>
</dbReference>
<dbReference type="SUPFAM" id="SSF52540">
    <property type="entry name" value="P-loop containing nucleoside triphosphate hydrolases"/>
    <property type="match status" value="1"/>
</dbReference>
<dbReference type="InterPro" id="IPR016032">
    <property type="entry name" value="Sig_transdc_resp-reg_C-effctor"/>
</dbReference>
<dbReference type="PRINTS" id="PR00038">
    <property type="entry name" value="HTHLUXR"/>
</dbReference>
<keyword evidence="2" id="KW-0067">ATP-binding</keyword>
<keyword evidence="1" id="KW-0547">Nucleotide-binding</keyword>
<dbReference type="SUPFAM" id="SSF46894">
    <property type="entry name" value="C-terminal effector domain of the bipartite response regulators"/>
    <property type="match status" value="1"/>
</dbReference>